<gene>
    <name evidence="4" type="primary">spoIIE</name>
    <name evidence="4" type="ORF">H8699_00330</name>
</gene>
<proteinExistence type="predicted"/>
<dbReference type="Pfam" id="PF07228">
    <property type="entry name" value="SpoIIE"/>
    <property type="match status" value="1"/>
</dbReference>
<evidence type="ECO:0000256" key="1">
    <source>
        <dbReference type="ARBA" id="ARBA00022801"/>
    </source>
</evidence>
<feature type="transmembrane region" description="Helical" evidence="2">
    <location>
        <begin position="133"/>
        <end position="154"/>
    </location>
</feature>
<keyword evidence="2" id="KW-0812">Transmembrane</keyword>
<dbReference type="PANTHER" id="PTHR43156:SF2">
    <property type="entry name" value="STAGE II SPORULATION PROTEIN E"/>
    <property type="match status" value="1"/>
</dbReference>
<dbReference type="EC" id="3.1.3.16" evidence="4"/>
<feature type="transmembrane region" description="Helical" evidence="2">
    <location>
        <begin position="200"/>
        <end position="229"/>
    </location>
</feature>
<dbReference type="Pfam" id="PF19732">
    <property type="entry name" value="SpoIIE_N"/>
    <property type="match status" value="1"/>
</dbReference>
<feature type="transmembrane region" description="Helical" evidence="2">
    <location>
        <begin position="48"/>
        <end position="69"/>
    </location>
</feature>
<comment type="caution">
    <text evidence="4">The sequence shown here is derived from an EMBL/GenBank/DDBJ whole genome shotgun (WGS) entry which is preliminary data.</text>
</comment>
<feature type="transmembrane region" description="Helical" evidence="2">
    <location>
        <begin position="174"/>
        <end position="193"/>
    </location>
</feature>
<dbReference type="InterPro" id="IPR001932">
    <property type="entry name" value="PPM-type_phosphatase-like_dom"/>
</dbReference>
<keyword evidence="2" id="KW-1133">Transmembrane helix</keyword>
<feature type="transmembrane region" description="Helical" evidence="2">
    <location>
        <begin position="260"/>
        <end position="276"/>
    </location>
</feature>
<keyword evidence="5" id="KW-1185">Reference proteome</keyword>
<evidence type="ECO:0000313" key="4">
    <source>
        <dbReference type="EMBL" id="MBC8527883.1"/>
    </source>
</evidence>
<dbReference type="PANTHER" id="PTHR43156">
    <property type="entry name" value="STAGE II SPORULATION PROTEIN E-RELATED"/>
    <property type="match status" value="1"/>
</dbReference>
<dbReference type="SMART" id="SM00331">
    <property type="entry name" value="PP2C_SIG"/>
    <property type="match status" value="1"/>
</dbReference>
<dbReference type="Gene3D" id="3.60.40.10">
    <property type="entry name" value="PPM-type phosphatase domain"/>
    <property type="match status" value="1"/>
</dbReference>
<dbReference type="RefSeq" id="WP_249283965.1">
    <property type="nucleotide sequence ID" value="NZ_JACRSO010000001.1"/>
</dbReference>
<organism evidence="4 5">
    <name type="scientific">Luoshenia tenuis</name>
    <dbReference type="NCBI Taxonomy" id="2763654"/>
    <lineage>
        <taxon>Bacteria</taxon>
        <taxon>Bacillati</taxon>
        <taxon>Bacillota</taxon>
        <taxon>Clostridia</taxon>
        <taxon>Christensenellales</taxon>
        <taxon>Christensenellaceae</taxon>
        <taxon>Luoshenia</taxon>
    </lineage>
</organism>
<keyword evidence="1 4" id="KW-0378">Hydrolase</keyword>
<dbReference type="EMBL" id="JACRSO010000001">
    <property type="protein sequence ID" value="MBC8527883.1"/>
    <property type="molecule type" value="Genomic_DNA"/>
</dbReference>
<dbReference type="NCBIfam" id="TIGR02865">
    <property type="entry name" value="spore_II_E"/>
    <property type="match status" value="1"/>
</dbReference>
<reference evidence="4" key="1">
    <citation type="submission" date="2020-08" db="EMBL/GenBank/DDBJ databases">
        <title>Genome public.</title>
        <authorList>
            <person name="Liu C."/>
            <person name="Sun Q."/>
        </authorList>
    </citation>
    <scope>NUCLEOTIDE SEQUENCE</scope>
    <source>
        <strain evidence="4">NSJ-44</strain>
    </source>
</reference>
<name>A0A926HLA5_9FIRM</name>
<dbReference type="InterPro" id="IPR045768">
    <property type="entry name" value="SpoIIE_N"/>
</dbReference>
<dbReference type="Proteomes" id="UP000654279">
    <property type="component" value="Unassembled WGS sequence"/>
</dbReference>
<dbReference type="GO" id="GO:0004722">
    <property type="term" value="F:protein serine/threonine phosphatase activity"/>
    <property type="evidence" value="ECO:0007669"/>
    <property type="project" value="UniProtKB-EC"/>
</dbReference>
<feature type="domain" description="PPM-type phosphatase" evidence="3">
    <location>
        <begin position="565"/>
        <end position="775"/>
    </location>
</feature>
<dbReference type="AlphaFoldDB" id="A0A926HLA5"/>
<accession>A0A926HLA5</accession>
<keyword evidence="2" id="KW-0472">Membrane</keyword>
<evidence type="ECO:0000313" key="5">
    <source>
        <dbReference type="Proteomes" id="UP000654279"/>
    </source>
</evidence>
<evidence type="ECO:0000256" key="2">
    <source>
        <dbReference type="SAM" id="Phobius"/>
    </source>
</evidence>
<feature type="transmembrane region" description="Helical" evidence="2">
    <location>
        <begin position="105"/>
        <end position="121"/>
    </location>
</feature>
<protein>
    <submittedName>
        <fullName evidence="4">Stage II sporulation protein E</fullName>
        <ecNumber evidence="4">3.1.3.16</ecNumber>
    </submittedName>
</protein>
<evidence type="ECO:0000259" key="3">
    <source>
        <dbReference type="SMART" id="SM00331"/>
    </source>
</evidence>
<dbReference type="InterPro" id="IPR036457">
    <property type="entry name" value="PPM-type-like_dom_sf"/>
</dbReference>
<dbReference type="InterPro" id="IPR014221">
    <property type="entry name" value="SpoII_E"/>
</dbReference>
<dbReference type="SUPFAM" id="SSF81606">
    <property type="entry name" value="PP2C-like"/>
    <property type="match status" value="1"/>
</dbReference>
<sequence length="781" mass="83676">MGMQARAKKMRIRSFVMSRNLEMIGWGAAGLLMARVQMFGAYAPLGVAGVGASLLSGGNALSLLIGAIVGRLTIGVADGRALQDIAAMALVYLGWALIQKTKIKQTPWLMVGICVVASAGAQAARGSNVLYDWLMWVASAGVTAVMVPVFAVALERIREAGSRRLLTGEEWTCMALLAAAVVMGGMGLAIGPFRPAQILAFLLVMGTGYIAGSGAGGATGIVIGLAMALVRGDNIQPFIMGNLGLCGMICGALRRLGRPGVALGFILANAIATLVVNGSVTVILPLVDSLTAGVIFMLVPKKVFGKIMELSKATTPETDAYLERVRGYAVEQLDQNALMLAHMADAFLGLPDSGNPAEGEVTALMQQVARRTCNDCALRAACWKRDYNKTYAMFYDLMVRNKAERLKKSDLPEMTARRCMRLDALLRAMTQALQGYQERKSWQSRVDDSRRVLGEQLEGVSQRLAELTEELQVPITYDAATEQAILEEMDRCGIEVKQVSACQIDERWEVNIAFAACGGKGSCIGKVARGLSNVLQSPMRCATQGCNGHEQGICRKRFIEAEGMAVQTGAASLPQSGQEVCGDSYAFQQLADGNYLMTLSDGMGSGERAAQESSAAVTLVKEMQRAGMSQELILRTVNRLLLMRSGGDRFATVDWCTIDLAAGEAEMIKVSAAPTFILRGDTVEKISCGALPLGMLEEVQPGYIRKKLEPGDMVIMMSDGVVDGIGEENMKRLLAALLYNLEGTPKQMAEMVIHEVLRQSGGQAADDMTVLIGRVYEPMAS</sequence>
<dbReference type="InterPro" id="IPR052016">
    <property type="entry name" value="Bact_Sigma-Reg"/>
</dbReference>